<keyword evidence="2" id="KW-0347">Helicase</keyword>
<dbReference type="AlphaFoldDB" id="A0A1W1DXK2"/>
<protein>
    <submittedName>
        <fullName evidence="2">Replicative DNA helicase</fullName>
        <ecNumber evidence="2">3.6.1.-</ecNumber>
    </submittedName>
</protein>
<reference evidence="2" key="1">
    <citation type="submission" date="2016-10" db="EMBL/GenBank/DDBJ databases">
        <authorList>
            <person name="de Groot N.N."/>
        </authorList>
    </citation>
    <scope>NUCLEOTIDE SEQUENCE</scope>
</reference>
<gene>
    <name evidence="2" type="ORF">MNB_SUP05-SYMBIONT-4-198</name>
</gene>
<name>A0A1W1DXK2_9ZZZZ</name>
<feature type="compositionally biased region" description="Basic and acidic residues" evidence="1">
    <location>
        <begin position="57"/>
        <end position="66"/>
    </location>
</feature>
<proteinExistence type="predicted"/>
<feature type="region of interest" description="Disordered" evidence="1">
    <location>
        <begin position="47"/>
        <end position="66"/>
    </location>
</feature>
<dbReference type="EC" id="3.6.1.-" evidence="2"/>
<dbReference type="Gene3D" id="3.40.50.300">
    <property type="entry name" value="P-loop containing nucleotide triphosphate hydrolases"/>
    <property type="match status" value="1"/>
</dbReference>
<dbReference type="InterPro" id="IPR027417">
    <property type="entry name" value="P-loop_NTPase"/>
</dbReference>
<keyword evidence="2" id="KW-0067">ATP-binding</keyword>
<dbReference type="GO" id="GO:0016787">
    <property type="term" value="F:hydrolase activity"/>
    <property type="evidence" value="ECO:0007669"/>
    <property type="project" value="UniProtKB-KW"/>
</dbReference>
<keyword evidence="2" id="KW-0378">Hydrolase</keyword>
<sequence>MIAKHRNGETGNIKLAWIGQYTRFENLANDSQAQYAPEDWQIEATDMHNAPSFEDDGAPHFETEAF</sequence>
<evidence type="ECO:0000256" key="1">
    <source>
        <dbReference type="SAM" id="MobiDB-lite"/>
    </source>
</evidence>
<dbReference type="EMBL" id="FPHY01000078">
    <property type="protein sequence ID" value="SFV86433.1"/>
    <property type="molecule type" value="Genomic_DNA"/>
</dbReference>
<accession>A0A1W1DXK2</accession>
<keyword evidence="2" id="KW-0547">Nucleotide-binding</keyword>
<organism evidence="2">
    <name type="scientific">hydrothermal vent metagenome</name>
    <dbReference type="NCBI Taxonomy" id="652676"/>
    <lineage>
        <taxon>unclassified sequences</taxon>
        <taxon>metagenomes</taxon>
        <taxon>ecological metagenomes</taxon>
    </lineage>
</organism>
<evidence type="ECO:0000313" key="2">
    <source>
        <dbReference type="EMBL" id="SFV86433.1"/>
    </source>
</evidence>
<dbReference type="GO" id="GO:0004386">
    <property type="term" value="F:helicase activity"/>
    <property type="evidence" value="ECO:0007669"/>
    <property type="project" value="UniProtKB-KW"/>
</dbReference>